<dbReference type="PANTHER" id="PTHR43652:SF1">
    <property type="entry name" value="RESPONSE REGULATOR"/>
    <property type="match status" value="1"/>
</dbReference>
<accession>A0A1G4G4L4</accession>
<feature type="transmembrane region" description="Helical" evidence="7">
    <location>
        <begin position="594"/>
        <end position="614"/>
    </location>
</feature>
<feature type="transmembrane region" description="Helical" evidence="7">
    <location>
        <begin position="554"/>
        <end position="574"/>
    </location>
</feature>
<keyword evidence="10" id="KW-1185">Reference proteome</keyword>
<dbReference type="PANTHER" id="PTHR43652">
    <property type="entry name" value="BASIC AMINO ACID ANTIPORTER YFCC-RELATED"/>
    <property type="match status" value="1"/>
</dbReference>
<organism evidence="9 10">
    <name type="scientific">Petrimonas mucosa</name>
    <dbReference type="NCBI Taxonomy" id="1642646"/>
    <lineage>
        <taxon>Bacteria</taxon>
        <taxon>Pseudomonadati</taxon>
        <taxon>Bacteroidota</taxon>
        <taxon>Bacteroidia</taxon>
        <taxon>Bacteroidales</taxon>
        <taxon>Dysgonomonadaceae</taxon>
        <taxon>Petrimonas</taxon>
    </lineage>
</organism>
<evidence type="ECO:0000256" key="2">
    <source>
        <dbReference type="ARBA" id="ARBA00022448"/>
    </source>
</evidence>
<dbReference type="EMBL" id="LT608328">
    <property type="protein sequence ID" value="SCM55948.1"/>
    <property type="molecule type" value="Genomic_DNA"/>
</dbReference>
<keyword evidence="4" id="KW-0677">Repeat</keyword>
<evidence type="ECO:0000313" key="10">
    <source>
        <dbReference type="Proteomes" id="UP000178485"/>
    </source>
</evidence>
<dbReference type="InterPro" id="IPR051679">
    <property type="entry name" value="DASS-Related_Transporters"/>
</dbReference>
<keyword evidence="2" id="KW-0813">Transport</keyword>
<dbReference type="GO" id="GO:0006813">
    <property type="term" value="P:potassium ion transport"/>
    <property type="evidence" value="ECO:0007669"/>
    <property type="project" value="InterPro"/>
</dbReference>
<dbReference type="AlphaFoldDB" id="A0A1G4G4L4"/>
<dbReference type="FunFam" id="3.30.70.1450:FF:000009">
    <property type="entry name" value="SLC13 family permease"/>
    <property type="match status" value="1"/>
</dbReference>
<dbReference type="KEGG" id="pmuc:ING2E5A_0650"/>
<dbReference type="Proteomes" id="UP000178485">
    <property type="component" value="Chromosome i"/>
</dbReference>
<dbReference type="InterPro" id="IPR036721">
    <property type="entry name" value="RCK_C_sf"/>
</dbReference>
<comment type="subcellular location">
    <subcellularLocation>
        <location evidence="1">Membrane</location>
        <topology evidence="1">Multi-pass membrane protein</topology>
    </subcellularLocation>
</comment>
<dbReference type="InterPro" id="IPR004680">
    <property type="entry name" value="Cit_transptr-like_dom"/>
</dbReference>
<evidence type="ECO:0000256" key="5">
    <source>
        <dbReference type="ARBA" id="ARBA00022989"/>
    </source>
</evidence>
<dbReference type="Pfam" id="PF03600">
    <property type="entry name" value="CitMHS"/>
    <property type="match status" value="1"/>
</dbReference>
<dbReference type="InterPro" id="IPR006037">
    <property type="entry name" value="RCK_C"/>
</dbReference>
<dbReference type="GO" id="GO:0005886">
    <property type="term" value="C:plasma membrane"/>
    <property type="evidence" value="ECO:0007669"/>
    <property type="project" value="TreeGrafter"/>
</dbReference>
<keyword evidence="3 7" id="KW-0812">Transmembrane</keyword>
<evidence type="ECO:0000256" key="7">
    <source>
        <dbReference type="SAM" id="Phobius"/>
    </source>
</evidence>
<evidence type="ECO:0000256" key="6">
    <source>
        <dbReference type="ARBA" id="ARBA00023136"/>
    </source>
</evidence>
<feature type="transmembrane region" description="Helical" evidence="7">
    <location>
        <begin position="136"/>
        <end position="157"/>
    </location>
</feature>
<name>A0A1G4G4L4_9BACT</name>
<dbReference type="GO" id="GO:0008324">
    <property type="term" value="F:monoatomic cation transmembrane transporter activity"/>
    <property type="evidence" value="ECO:0007669"/>
    <property type="project" value="InterPro"/>
</dbReference>
<dbReference type="STRING" id="1642646.ING2E5A_0650"/>
<evidence type="ECO:0000256" key="3">
    <source>
        <dbReference type="ARBA" id="ARBA00022692"/>
    </source>
</evidence>
<feature type="domain" description="RCK C-terminal" evidence="8">
    <location>
        <begin position="215"/>
        <end position="306"/>
    </location>
</feature>
<dbReference type="PROSITE" id="PS51202">
    <property type="entry name" value="RCK_C"/>
    <property type="match status" value="2"/>
</dbReference>
<evidence type="ECO:0000259" key="8">
    <source>
        <dbReference type="PROSITE" id="PS51202"/>
    </source>
</evidence>
<keyword evidence="6 7" id="KW-0472">Membrane</keyword>
<feature type="domain" description="RCK C-terminal" evidence="8">
    <location>
        <begin position="319"/>
        <end position="403"/>
    </location>
</feature>
<feature type="transmembrane region" description="Helical" evidence="7">
    <location>
        <begin position="445"/>
        <end position="464"/>
    </location>
</feature>
<proteinExistence type="predicted"/>
<feature type="transmembrane region" description="Helical" evidence="7">
    <location>
        <begin position="46"/>
        <end position="67"/>
    </location>
</feature>
<feature type="transmembrane region" description="Helical" evidence="7">
    <location>
        <begin position="518"/>
        <end position="542"/>
    </location>
</feature>
<keyword evidence="5 7" id="KW-1133">Transmembrane helix</keyword>
<evidence type="ECO:0000313" key="9">
    <source>
        <dbReference type="EMBL" id="SCM55948.1"/>
    </source>
</evidence>
<gene>
    <name evidence="9" type="primary">yfbS</name>
    <name evidence="9" type="ORF">ING2E5A_0650</name>
</gene>
<evidence type="ECO:0000256" key="4">
    <source>
        <dbReference type="ARBA" id="ARBA00022737"/>
    </source>
</evidence>
<protein>
    <submittedName>
        <fullName evidence="9">Putative transporter YfbS</fullName>
    </submittedName>
</protein>
<evidence type="ECO:0000256" key="1">
    <source>
        <dbReference type="ARBA" id="ARBA00004141"/>
    </source>
</evidence>
<dbReference type="Gene3D" id="3.30.70.1450">
    <property type="entry name" value="Regulator of K+ conductance, C-terminal domain"/>
    <property type="match status" value="2"/>
</dbReference>
<dbReference type="RefSeq" id="WP_071136152.1">
    <property type="nucleotide sequence ID" value="NZ_DUQN01000028.1"/>
</dbReference>
<reference evidence="9 10" key="1">
    <citation type="submission" date="2016-08" db="EMBL/GenBank/DDBJ databases">
        <authorList>
            <person name="Seilhamer J.J."/>
        </authorList>
    </citation>
    <scope>NUCLEOTIDE SEQUENCE [LARGE SCALE GENOMIC DNA]</scope>
    <source>
        <strain evidence="9">ING2-E5A</strain>
    </source>
</reference>
<feature type="transmembrane region" description="Helical" evidence="7">
    <location>
        <begin position="88"/>
        <end position="105"/>
    </location>
</feature>
<dbReference type="SUPFAM" id="SSF116726">
    <property type="entry name" value="TrkA C-terminal domain-like"/>
    <property type="match status" value="2"/>
</dbReference>
<sequence>MITTLIILIVTAALFVWGKIRSDIVALCSLLALLLTDVLTPEEALAGFSNPIVIMIAALFVVGGAIFQTGLAGMVSKRVLRFAGNSDYKLFLLVVSVTALIGSVLSNTGTVALLMPIVVSMAASSSLSVRRLLMPMAFASSIGGMMTLIGTPPILIAHNALVEAGERGFSFFTTLPVGILLLLFGIVLLWPLTRMLDRKDRREDDDSRSTVKSPKQLVTEYRLAENMYRVETNEKSAVVGKKLSELNITEQYAVTITEIRHRIVTPFRKSITQELPEAGSVLGDNDVLYLVGDFVNVSRFVEENGLNFLDRSSDDSIPSFSGKLKFDEIGMAEVVVLANSNIIGRPVKESGFRNNYNVNIIGIQRKDRYVVQNVKDEKIQSGDMLLVQGTWEDIDRLSRLQSEIVVIGQPSVEASKVPLEEKAPAAGIIMVLMVAAMVFNLFPPVVAVLMAAVAMILVGCFRSVRDAYRTINWESVVLFAAMMPLATAMEKTGTSELISSGIVGSLGSNGPHLVLAGIYLGTSILTMFISNTATAILFAPIALQAAASLDVSPYPFLVAVAVAASMCFASPFSTPPNAMVMSAGRYCFMDYVKVGLPLQVVLMVLMVFALPLLFPF</sequence>
<feature type="transmembrane region" description="Helical" evidence="7">
    <location>
        <begin position="169"/>
        <end position="192"/>
    </location>
</feature>
<dbReference type="Pfam" id="PF02080">
    <property type="entry name" value="TrkA_C"/>
    <property type="match status" value="1"/>
</dbReference>